<comment type="caution">
    <text evidence="4">The sequence shown here is derived from an EMBL/GenBank/DDBJ whole genome shotgun (WGS) entry which is preliminary data.</text>
</comment>
<feature type="domain" description="Glycosyltransferase subfamily 4-like N-terminal" evidence="3">
    <location>
        <begin position="16"/>
        <end position="169"/>
    </location>
</feature>
<dbReference type="InParanoid" id="A0A4R6QLZ0"/>
<accession>A0A4R6QLZ0</accession>
<organism evidence="4 5">
    <name type="scientific">Roseateles toxinivorans</name>
    <dbReference type="NCBI Taxonomy" id="270368"/>
    <lineage>
        <taxon>Bacteria</taxon>
        <taxon>Pseudomonadati</taxon>
        <taxon>Pseudomonadota</taxon>
        <taxon>Betaproteobacteria</taxon>
        <taxon>Burkholderiales</taxon>
        <taxon>Sphaerotilaceae</taxon>
        <taxon>Roseateles</taxon>
    </lineage>
</organism>
<protein>
    <submittedName>
        <fullName evidence="4">Glycosyltransferase involved in cell wall biosynthesis</fullName>
    </submittedName>
</protein>
<dbReference type="Gene3D" id="3.40.50.2000">
    <property type="entry name" value="Glycogen Phosphorylase B"/>
    <property type="match status" value="2"/>
</dbReference>
<evidence type="ECO:0000313" key="5">
    <source>
        <dbReference type="Proteomes" id="UP000295361"/>
    </source>
</evidence>
<dbReference type="InterPro" id="IPR001296">
    <property type="entry name" value="Glyco_trans_1"/>
</dbReference>
<dbReference type="Proteomes" id="UP000295361">
    <property type="component" value="Unassembled WGS sequence"/>
</dbReference>
<reference evidence="4 5" key="1">
    <citation type="submission" date="2019-03" db="EMBL/GenBank/DDBJ databases">
        <title>Genomic Encyclopedia of Type Strains, Phase IV (KMG-IV): sequencing the most valuable type-strain genomes for metagenomic binning, comparative biology and taxonomic classification.</title>
        <authorList>
            <person name="Goeker M."/>
        </authorList>
    </citation>
    <scope>NUCLEOTIDE SEQUENCE [LARGE SCALE GENOMIC DNA]</scope>
    <source>
        <strain evidence="4 5">DSM 16998</strain>
    </source>
</reference>
<keyword evidence="5" id="KW-1185">Reference proteome</keyword>
<dbReference type="CDD" id="cd03809">
    <property type="entry name" value="GT4_MtfB-like"/>
    <property type="match status" value="1"/>
</dbReference>
<dbReference type="SUPFAM" id="SSF53756">
    <property type="entry name" value="UDP-Glycosyltransferase/glycogen phosphorylase"/>
    <property type="match status" value="1"/>
</dbReference>
<dbReference type="FunFam" id="3.40.50.2000:FF:000119">
    <property type="entry name" value="Glycosyl transferase group 1"/>
    <property type="match status" value="1"/>
</dbReference>
<dbReference type="OrthoDB" id="433681at2"/>
<dbReference type="GO" id="GO:0009103">
    <property type="term" value="P:lipopolysaccharide biosynthetic process"/>
    <property type="evidence" value="ECO:0007669"/>
    <property type="project" value="TreeGrafter"/>
</dbReference>
<dbReference type="InterPro" id="IPR028098">
    <property type="entry name" value="Glyco_trans_4-like_N"/>
</dbReference>
<evidence type="ECO:0000259" key="2">
    <source>
        <dbReference type="Pfam" id="PF00534"/>
    </source>
</evidence>
<dbReference type="Pfam" id="PF00534">
    <property type="entry name" value="Glycos_transf_1"/>
    <property type="match status" value="1"/>
</dbReference>
<dbReference type="EMBL" id="SNXS01000003">
    <property type="protein sequence ID" value="TDP71509.1"/>
    <property type="molecule type" value="Genomic_DNA"/>
</dbReference>
<sequence length="372" mass="41786">MLNIGLFLVMTGRQAGGPETYERCLVEGLARLDPDNHYRTFCLDDGAPALLPPPGERLQHQVLAPKLRLISTAVSLPLALLRHRIDLLHAPFTPPPYSPKPYVFTHHCFSTFNHPEFYAPGILLRLNALLIKGLRSATRTICVSECTRELTAERFKLDRSRMHVVYNGVGAQYQPQDAALARRLVAERYGLHEPFLLYLGKIESRKNIVRLLQAFDQFRREAREPVKLVLAGRRSPMTQGIDETLDELGLREHVVEMGYVPDADLPLLYGAAQMFLFPSLWEGFGIPVIEAMACGTPVITSNLSSLPEVSGDAALLVDPYRVEDIAAAMLKLWQDQALHAELRERGLRNARRFSWDKTALETLAVYRQAALA</sequence>
<keyword evidence="1 4" id="KW-0808">Transferase</keyword>
<evidence type="ECO:0000259" key="3">
    <source>
        <dbReference type="Pfam" id="PF13439"/>
    </source>
</evidence>
<dbReference type="GO" id="GO:0016757">
    <property type="term" value="F:glycosyltransferase activity"/>
    <property type="evidence" value="ECO:0007669"/>
    <property type="project" value="InterPro"/>
</dbReference>
<evidence type="ECO:0000313" key="4">
    <source>
        <dbReference type="EMBL" id="TDP71509.1"/>
    </source>
</evidence>
<gene>
    <name evidence="4" type="ORF">DES47_103490</name>
</gene>
<evidence type="ECO:0000256" key="1">
    <source>
        <dbReference type="ARBA" id="ARBA00022679"/>
    </source>
</evidence>
<proteinExistence type="predicted"/>
<dbReference type="Pfam" id="PF13439">
    <property type="entry name" value="Glyco_transf_4"/>
    <property type="match status" value="1"/>
</dbReference>
<dbReference type="RefSeq" id="WP_133701282.1">
    <property type="nucleotide sequence ID" value="NZ_SNXS01000003.1"/>
</dbReference>
<dbReference type="PANTHER" id="PTHR46401">
    <property type="entry name" value="GLYCOSYLTRANSFERASE WBBK-RELATED"/>
    <property type="match status" value="1"/>
</dbReference>
<name>A0A4R6QLZ0_9BURK</name>
<dbReference type="PANTHER" id="PTHR46401:SF2">
    <property type="entry name" value="GLYCOSYLTRANSFERASE WBBK-RELATED"/>
    <property type="match status" value="1"/>
</dbReference>
<dbReference type="AlphaFoldDB" id="A0A4R6QLZ0"/>
<feature type="domain" description="Glycosyl transferase family 1" evidence="2">
    <location>
        <begin position="193"/>
        <end position="346"/>
    </location>
</feature>